<dbReference type="Pfam" id="PF07893">
    <property type="entry name" value="DUF1668"/>
    <property type="match status" value="1"/>
</dbReference>
<dbReference type="Proteomes" id="UP001497457">
    <property type="component" value="Chromosome 1b"/>
</dbReference>
<keyword evidence="3" id="KW-1185">Reference proteome</keyword>
<reference evidence="3" key="1">
    <citation type="submission" date="2024-06" db="EMBL/GenBank/DDBJ databases">
        <authorList>
            <person name="Ryan C."/>
        </authorList>
    </citation>
    <scope>NUCLEOTIDE SEQUENCE [LARGE SCALE GENOMIC DNA]</scope>
</reference>
<dbReference type="PANTHER" id="PTHR33085">
    <property type="entry name" value="OS12G0113100 PROTEIN-RELATED"/>
    <property type="match status" value="1"/>
</dbReference>
<evidence type="ECO:0000256" key="1">
    <source>
        <dbReference type="SAM" id="MobiDB-lite"/>
    </source>
</evidence>
<evidence type="ECO:0000313" key="3">
    <source>
        <dbReference type="Proteomes" id="UP001497457"/>
    </source>
</evidence>
<protein>
    <submittedName>
        <fullName evidence="2">Uncharacterized protein</fullName>
    </submittedName>
</protein>
<feature type="region of interest" description="Disordered" evidence="1">
    <location>
        <begin position="1"/>
        <end position="29"/>
    </location>
</feature>
<organism evidence="2 3">
    <name type="scientific">Urochloa decumbens</name>
    <dbReference type="NCBI Taxonomy" id="240449"/>
    <lineage>
        <taxon>Eukaryota</taxon>
        <taxon>Viridiplantae</taxon>
        <taxon>Streptophyta</taxon>
        <taxon>Embryophyta</taxon>
        <taxon>Tracheophyta</taxon>
        <taxon>Spermatophyta</taxon>
        <taxon>Magnoliopsida</taxon>
        <taxon>Liliopsida</taxon>
        <taxon>Poales</taxon>
        <taxon>Poaceae</taxon>
        <taxon>PACMAD clade</taxon>
        <taxon>Panicoideae</taxon>
        <taxon>Panicodae</taxon>
        <taxon>Paniceae</taxon>
        <taxon>Melinidinae</taxon>
        <taxon>Urochloa</taxon>
    </lineage>
</organism>
<dbReference type="AlphaFoldDB" id="A0ABC8V7F9"/>
<gene>
    <name evidence="2" type="ORF">URODEC1_LOCUS378</name>
</gene>
<feature type="compositionally biased region" description="Basic and acidic residues" evidence="1">
    <location>
        <begin position="1"/>
        <end position="15"/>
    </location>
</feature>
<sequence>MEKIGGMSKRRDRDNQSQSPACKRSRPAPKKKHLYLVLDDWEKGYSIRKIDPDTLLPASNETTCTDPEHLPEPAAFRFVAPATSETIFAALGSNIVIVSSSGDHTTTEAPNPTLVYDTAAAALAVGPPLPGRLVSGLNAAVAGGDAFYALTTLGAGFPVALEAFSWARCTRDADEPGLPTHEWSWKTVAATSPPPFAKDDDTTVVSYAVHPDGRTIFVSTRVVAHGSRRGGGGGSTYSFDTTRREWRRHGAWVLPFRGQGYFDRELDAWVGLDAELPGYVCACQVASRSGGRGAASAPPESDRLEDKLFCKGDEDSRFCLTESVALEDGTGDGYMARVTTFGLKFNRKGKLQIATSHHTANSYVLSKRMSSFYPVAFWM</sequence>
<proteinExistence type="predicted"/>
<name>A0ABC8V7F9_9POAL</name>
<evidence type="ECO:0000313" key="2">
    <source>
        <dbReference type="EMBL" id="CAL4885219.1"/>
    </source>
</evidence>
<reference evidence="2 3" key="2">
    <citation type="submission" date="2024-10" db="EMBL/GenBank/DDBJ databases">
        <authorList>
            <person name="Ryan C."/>
        </authorList>
    </citation>
    <scope>NUCLEOTIDE SEQUENCE [LARGE SCALE GENOMIC DNA]</scope>
</reference>
<dbReference type="PANTHER" id="PTHR33085:SF47">
    <property type="entry name" value="OS02G0513400 PROTEIN"/>
    <property type="match status" value="1"/>
</dbReference>
<dbReference type="EMBL" id="OZ075111">
    <property type="protein sequence ID" value="CAL4885219.1"/>
    <property type="molecule type" value="Genomic_DNA"/>
</dbReference>
<dbReference type="InterPro" id="IPR012871">
    <property type="entry name" value="DUF1668_ORYSA"/>
</dbReference>
<accession>A0ABC8V7F9</accession>